<dbReference type="AlphaFoldDB" id="A0A6V8SF47"/>
<keyword evidence="1" id="KW-0805">Transcription regulation</keyword>
<dbReference type="RefSeq" id="WP_183276849.1">
    <property type="nucleotide sequence ID" value="NZ_BLZR01000001.1"/>
</dbReference>
<dbReference type="Proteomes" id="UP000580568">
    <property type="component" value="Unassembled WGS sequence"/>
</dbReference>
<dbReference type="InterPro" id="IPR036390">
    <property type="entry name" value="WH_DNA-bd_sf"/>
</dbReference>
<keyword evidence="2" id="KW-0238">DNA-binding</keyword>
<organism evidence="5 6">
    <name type="scientific">Clostridium fungisolvens</name>
    <dbReference type="NCBI Taxonomy" id="1604897"/>
    <lineage>
        <taxon>Bacteria</taxon>
        <taxon>Bacillati</taxon>
        <taxon>Bacillota</taxon>
        <taxon>Clostridia</taxon>
        <taxon>Eubacteriales</taxon>
        <taxon>Clostridiaceae</taxon>
        <taxon>Clostridium</taxon>
    </lineage>
</organism>
<evidence type="ECO:0000259" key="4">
    <source>
        <dbReference type="PROSITE" id="PS51118"/>
    </source>
</evidence>
<feature type="domain" description="HTH hxlR-type" evidence="4">
    <location>
        <begin position="11"/>
        <end position="109"/>
    </location>
</feature>
<dbReference type="EMBL" id="BLZR01000001">
    <property type="protein sequence ID" value="GFP75336.1"/>
    <property type="molecule type" value="Genomic_DNA"/>
</dbReference>
<name>A0A6V8SF47_9CLOT</name>
<evidence type="ECO:0000256" key="2">
    <source>
        <dbReference type="ARBA" id="ARBA00023125"/>
    </source>
</evidence>
<dbReference type="PANTHER" id="PTHR33204">
    <property type="entry name" value="TRANSCRIPTIONAL REGULATOR, MARR FAMILY"/>
    <property type="match status" value="1"/>
</dbReference>
<dbReference type="InterPro" id="IPR036388">
    <property type="entry name" value="WH-like_DNA-bd_sf"/>
</dbReference>
<sequence>MISYNGKKYVCLLDFAMDFIRGKWKAVLLCHLYDEPKRFLELQRITKGISQKVLNEKLKELEVEDLVDKKVYAEIPPKVEYFLTDKGKDLTKIIKEIESWSVKYYPHLDEACKQSDATD</sequence>
<dbReference type="PROSITE" id="PS51118">
    <property type="entry name" value="HTH_HXLR"/>
    <property type="match status" value="1"/>
</dbReference>
<evidence type="ECO:0000313" key="5">
    <source>
        <dbReference type="EMBL" id="GFP75336.1"/>
    </source>
</evidence>
<protein>
    <recommendedName>
        <fullName evidence="4">HTH hxlR-type domain-containing protein</fullName>
    </recommendedName>
</protein>
<proteinExistence type="predicted"/>
<dbReference type="GO" id="GO:0003677">
    <property type="term" value="F:DNA binding"/>
    <property type="evidence" value="ECO:0007669"/>
    <property type="project" value="UniProtKB-KW"/>
</dbReference>
<dbReference type="Gene3D" id="1.10.10.10">
    <property type="entry name" value="Winged helix-like DNA-binding domain superfamily/Winged helix DNA-binding domain"/>
    <property type="match status" value="1"/>
</dbReference>
<reference evidence="5 6" key="1">
    <citation type="submission" date="2020-07" db="EMBL/GenBank/DDBJ databases">
        <title>A new beta-1,3-glucan-decomposing anaerobic bacterium isolated from anoxic soil subjected to biological soil disinfestation.</title>
        <authorList>
            <person name="Ueki A."/>
            <person name="Tonouchi A."/>
        </authorList>
    </citation>
    <scope>NUCLEOTIDE SEQUENCE [LARGE SCALE GENOMIC DNA]</scope>
    <source>
        <strain evidence="5 6">TW1</strain>
    </source>
</reference>
<dbReference type="SUPFAM" id="SSF46785">
    <property type="entry name" value="Winged helix' DNA-binding domain"/>
    <property type="match status" value="1"/>
</dbReference>
<dbReference type="InterPro" id="IPR002577">
    <property type="entry name" value="HTH_HxlR"/>
</dbReference>
<evidence type="ECO:0000256" key="1">
    <source>
        <dbReference type="ARBA" id="ARBA00023015"/>
    </source>
</evidence>
<comment type="caution">
    <text evidence="5">The sequence shown here is derived from an EMBL/GenBank/DDBJ whole genome shotgun (WGS) entry which is preliminary data.</text>
</comment>
<evidence type="ECO:0000313" key="6">
    <source>
        <dbReference type="Proteomes" id="UP000580568"/>
    </source>
</evidence>
<accession>A0A6V8SF47</accession>
<dbReference type="Pfam" id="PF01638">
    <property type="entry name" value="HxlR"/>
    <property type="match status" value="1"/>
</dbReference>
<gene>
    <name evidence="5" type="ORF">bsdtw1_01410</name>
</gene>
<evidence type="ECO:0000256" key="3">
    <source>
        <dbReference type="ARBA" id="ARBA00023163"/>
    </source>
</evidence>
<keyword evidence="3" id="KW-0804">Transcription</keyword>
<keyword evidence="6" id="KW-1185">Reference proteome</keyword>